<reference evidence="2 3" key="1">
    <citation type="submission" date="2008-07" db="EMBL/GenBank/DDBJ databases">
        <authorList>
            <person name="El-Sayed N."/>
            <person name="Caler E."/>
            <person name="Inman J."/>
            <person name="Amedeo P."/>
            <person name="Hass B."/>
            <person name="Wortman J."/>
        </authorList>
    </citation>
    <scope>NUCLEOTIDE SEQUENCE [LARGE SCALE GENOMIC DNA]</scope>
    <source>
        <strain evidence="3">ATCC 50983 / TXsc</strain>
    </source>
</reference>
<protein>
    <submittedName>
        <fullName evidence="2">Uncharacterized protein</fullName>
    </submittedName>
</protein>
<proteinExistence type="predicted"/>
<name>C5KQB1_PERM5</name>
<keyword evidence="3" id="KW-1185">Reference proteome</keyword>
<feature type="region of interest" description="Disordered" evidence="1">
    <location>
        <begin position="1"/>
        <end position="71"/>
    </location>
</feature>
<dbReference type="InParanoid" id="C5KQB1"/>
<dbReference type="Proteomes" id="UP000007800">
    <property type="component" value="Unassembled WGS sequence"/>
</dbReference>
<evidence type="ECO:0000256" key="1">
    <source>
        <dbReference type="SAM" id="MobiDB-lite"/>
    </source>
</evidence>
<dbReference type="EMBL" id="GG675296">
    <property type="protein sequence ID" value="EER13333.1"/>
    <property type="molecule type" value="Genomic_DNA"/>
</dbReference>
<evidence type="ECO:0000313" key="3">
    <source>
        <dbReference type="Proteomes" id="UP000007800"/>
    </source>
</evidence>
<dbReference type="RefSeq" id="XP_002781538.1">
    <property type="nucleotide sequence ID" value="XM_002781492.1"/>
</dbReference>
<evidence type="ECO:0000313" key="2">
    <source>
        <dbReference type="EMBL" id="EER13333.1"/>
    </source>
</evidence>
<accession>C5KQB1</accession>
<organism evidence="3">
    <name type="scientific">Perkinsus marinus (strain ATCC 50983 / TXsc)</name>
    <dbReference type="NCBI Taxonomy" id="423536"/>
    <lineage>
        <taxon>Eukaryota</taxon>
        <taxon>Sar</taxon>
        <taxon>Alveolata</taxon>
        <taxon>Perkinsozoa</taxon>
        <taxon>Perkinsea</taxon>
        <taxon>Perkinsida</taxon>
        <taxon>Perkinsidae</taxon>
        <taxon>Perkinsus</taxon>
    </lineage>
</organism>
<dbReference type="AlphaFoldDB" id="C5KQB1"/>
<sequence length="71" mass="7597">MSSSPKETMMPEKADGREEEETNLTNRKAEDVPRCPFSGLAATDGAKCPFSDMTGDLPTLPSDSSKGDSLM</sequence>
<dbReference type="GeneID" id="9041349"/>
<gene>
    <name evidence="2" type="ORF">Pmar_PMAR007136</name>
</gene>